<keyword evidence="4" id="KW-1185">Reference proteome</keyword>
<evidence type="ECO:0000313" key="4">
    <source>
        <dbReference type="Proteomes" id="UP001530377"/>
    </source>
</evidence>
<feature type="domain" description="Glycolipid transfer protein" evidence="2">
    <location>
        <begin position="137"/>
        <end position="306"/>
    </location>
</feature>
<dbReference type="PANTHER" id="PTHR10219">
    <property type="entry name" value="GLYCOLIPID TRANSFER PROTEIN-RELATED"/>
    <property type="match status" value="1"/>
</dbReference>
<gene>
    <name evidence="3" type="ORF">ACHAXA_011822</name>
</gene>
<proteinExistence type="predicted"/>
<name>A0ABD3R096_9STRA</name>
<evidence type="ECO:0000313" key="3">
    <source>
        <dbReference type="EMBL" id="KAL3806140.1"/>
    </source>
</evidence>
<organism evidence="3 4">
    <name type="scientific">Cyclostephanos tholiformis</name>
    <dbReference type="NCBI Taxonomy" id="382380"/>
    <lineage>
        <taxon>Eukaryota</taxon>
        <taxon>Sar</taxon>
        <taxon>Stramenopiles</taxon>
        <taxon>Ochrophyta</taxon>
        <taxon>Bacillariophyta</taxon>
        <taxon>Coscinodiscophyceae</taxon>
        <taxon>Thalassiosirophycidae</taxon>
        <taxon>Stephanodiscales</taxon>
        <taxon>Stephanodiscaceae</taxon>
        <taxon>Cyclostephanos</taxon>
    </lineage>
</organism>
<reference evidence="3 4" key="1">
    <citation type="submission" date="2024-10" db="EMBL/GenBank/DDBJ databases">
        <title>Updated reference genomes for cyclostephanoid diatoms.</title>
        <authorList>
            <person name="Roberts W.R."/>
            <person name="Alverson A.J."/>
        </authorList>
    </citation>
    <scope>NUCLEOTIDE SEQUENCE [LARGE SCALE GENOMIC DNA]</scope>
    <source>
        <strain evidence="3 4">AJA228-03</strain>
    </source>
</reference>
<dbReference type="InterPro" id="IPR036497">
    <property type="entry name" value="GLTP_sf"/>
</dbReference>
<feature type="region of interest" description="Disordered" evidence="1">
    <location>
        <begin position="234"/>
        <end position="265"/>
    </location>
</feature>
<dbReference type="Proteomes" id="UP001530377">
    <property type="component" value="Unassembled WGS sequence"/>
</dbReference>
<feature type="compositionally biased region" description="Acidic residues" evidence="1">
    <location>
        <begin position="44"/>
        <end position="57"/>
    </location>
</feature>
<evidence type="ECO:0000256" key="1">
    <source>
        <dbReference type="SAM" id="MobiDB-lite"/>
    </source>
</evidence>
<dbReference type="InterPro" id="IPR014830">
    <property type="entry name" value="Glycolipid_transfer_prot_dom"/>
</dbReference>
<dbReference type="SUPFAM" id="SSF110004">
    <property type="entry name" value="Glycolipid transfer protein, GLTP"/>
    <property type="match status" value="1"/>
</dbReference>
<dbReference type="EMBL" id="JALLPB020000883">
    <property type="protein sequence ID" value="KAL3806140.1"/>
    <property type="molecule type" value="Genomic_DNA"/>
</dbReference>
<dbReference type="Gene3D" id="1.10.3520.10">
    <property type="entry name" value="Glycolipid transfer protein"/>
    <property type="match status" value="1"/>
</dbReference>
<comment type="caution">
    <text evidence="3">The sequence shown here is derived from an EMBL/GenBank/DDBJ whole genome shotgun (WGS) entry which is preliminary data.</text>
</comment>
<feature type="region of interest" description="Disordered" evidence="1">
    <location>
        <begin position="43"/>
        <end position="89"/>
    </location>
</feature>
<feature type="compositionally biased region" description="Low complexity" evidence="1">
    <location>
        <begin position="72"/>
        <end position="89"/>
    </location>
</feature>
<sequence>MIADSRTRSISKIPYYSTGTLNELELDGYCDFGFPIGSSTPTTCDEDDYDEYCDDGGGDGKSPSNGGGGGSSSSSSSTSTSTSTSSPSSVATWSFASTLPRVTSSKLDLRNSRLDEVIRAFARAFARGGGVRDVDAGRLLRACRAHLDLMRSVGGSALCLVARDLENNLRKAEAVYHTSPGKFPTLTSLLEHERDTPGVHPPGGNCLGETSAAMGLLWIRRSLAFQSHLFESLIPSPPEEGAPSSGGIIPPPSPGENAPTGRHPRDAANEAYQLHLAPYHGWMLRAAFPASLSQMPHRDVFLSKFGEVGIDDLDRDMEYKIVRKLGALVSTLEPLLMLWRECFERLDLEDNRRV</sequence>
<accession>A0ABD3R096</accession>
<dbReference type="AlphaFoldDB" id="A0ABD3R096"/>
<protein>
    <recommendedName>
        <fullName evidence="2">Glycolipid transfer protein domain-containing protein</fullName>
    </recommendedName>
</protein>
<dbReference type="PANTHER" id="PTHR10219:SF43">
    <property type="entry name" value="GLYCOLIPID TRANSFER PROTEIN DOMAIN-CONTAINING PROTEIN"/>
    <property type="match status" value="1"/>
</dbReference>
<evidence type="ECO:0000259" key="2">
    <source>
        <dbReference type="Pfam" id="PF08718"/>
    </source>
</evidence>
<dbReference type="Pfam" id="PF08718">
    <property type="entry name" value="GLTP"/>
    <property type="match status" value="1"/>
</dbReference>